<proteinExistence type="predicted"/>
<sequence>MSLFEAMPTLPSNLSSIPLRSGNPTSDAIKANLRVHSRYIRDTLAPALSRTGGTLTDVQLATLKSIFASISAIPMTVEYLEYSRIEKALAVVASAGAWPADASLMAEALLTSWEDRVGPLKNVRANLWGKGSRLEGCRRLIDRDEEGVIPERRGSAWSVEYSEGAPQAYAYGNLGFEVGAWWLKPAAAFRDGIIDERHYSITADENGAYAILMEGNSESLGITEPRLRPGTKYAGVEKWVHVIDEVERNTTRFTPTPGDPGIAQLRKEILTGNGVRVLRLAKLKSALAPRVGLRYDGLYRVIGYSVKLTTTEGRDQWVYTFQLARQVDPPQDSIDEALKHPTADEMDDWKDYRKEKAKEKGTNLLSLRWGESYQDKKRKTDSGYFSLSSEWGQSLLRGELEMAQDVA</sequence>
<dbReference type="EMBL" id="CAJPDS010000049">
    <property type="protein sequence ID" value="CAF9928787.1"/>
    <property type="molecule type" value="Genomic_DNA"/>
</dbReference>
<reference evidence="4" key="1">
    <citation type="submission" date="2021-03" db="EMBL/GenBank/DDBJ databases">
        <authorList>
            <person name="Tagirdzhanova G."/>
        </authorList>
    </citation>
    <scope>NUCLEOTIDE SEQUENCE</scope>
</reference>
<name>A0A8H3FTG4_9LECA</name>
<evidence type="ECO:0000259" key="3">
    <source>
        <dbReference type="PROSITE" id="PS51015"/>
    </source>
</evidence>
<dbReference type="InterPro" id="IPR015947">
    <property type="entry name" value="PUA-like_sf"/>
</dbReference>
<dbReference type="AlphaFoldDB" id="A0A8H3FTG4"/>
<dbReference type="OrthoDB" id="3244603at2759"/>
<feature type="domain" description="YDG" evidence="3">
    <location>
        <begin position="171"/>
        <end position="325"/>
    </location>
</feature>
<dbReference type="Pfam" id="PF02182">
    <property type="entry name" value="SAD_SRA"/>
    <property type="match status" value="1"/>
</dbReference>
<dbReference type="Proteomes" id="UP000664521">
    <property type="component" value="Unassembled WGS sequence"/>
</dbReference>
<evidence type="ECO:0000256" key="2">
    <source>
        <dbReference type="PROSITE-ProRule" id="PRU00358"/>
    </source>
</evidence>
<keyword evidence="1 2" id="KW-0539">Nucleus</keyword>
<evidence type="ECO:0000313" key="4">
    <source>
        <dbReference type="EMBL" id="CAF9928787.1"/>
    </source>
</evidence>
<dbReference type="PROSITE" id="PS51015">
    <property type="entry name" value="YDG"/>
    <property type="match status" value="1"/>
</dbReference>
<dbReference type="InterPro" id="IPR036987">
    <property type="entry name" value="SRA-YDG_sf"/>
</dbReference>
<dbReference type="Gene3D" id="2.30.280.10">
    <property type="entry name" value="SRA-YDG"/>
    <property type="match status" value="1"/>
</dbReference>
<accession>A0A8H3FTG4</accession>
<organism evidence="4 5">
    <name type="scientific">Heterodermia speciosa</name>
    <dbReference type="NCBI Taxonomy" id="116794"/>
    <lineage>
        <taxon>Eukaryota</taxon>
        <taxon>Fungi</taxon>
        <taxon>Dikarya</taxon>
        <taxon>Ascomycota</taxon>
        <taxon>Pezizomycotina</taxon>
        <taxon>Lecanoromycetes</taxon>
        <taxon>OSLEUM clade</taxon>
        <taxon>Lecanoromycetidae</taxon>
        <taxon>Caliciales</taxon>
        <taxon>Physciaceae</taxon>
        <taxon>Heterodermia</taxon>
    </lineage>
</organism>
<dbReference type="InterPro" id="IPR003105">
    <property type="entry name" value="SRA_YDG"/>
</dbReference>
<evidence type="ECO:0000256" key="1">
    <source>
        <dbReference type="ARBA" id="ARBA00023242"/>
    </source>
</evidence>
<dbReference type="SUPFAM" id="SSF88697">
    <property type="entry name" value="PUA domain-like"/>
    <property type="match status" value="1"/>
</dbReference>
<comment type="caution">
    <text evidence="4">The sequence shown here is derived from an EMBL/GenBank/DDBJ whole genome shotgun (WGS) entry which is preliminary data.</text>
</comment>
<protein>
    <recommendedName>
        <fullName evidence="3">YDG domain-containing protein</fullName>
    </recommendedName>
</protein>
<evidence type="ECO:0000313" key="5">
    <source>
        <dbReference type="Proteomes" id="UP000664521"/>
    </source>
</evidence>
<keyword evidence="5" id="KW-1185">Reference proteome</keyword>
<dbReference type="GO" id="GO:0005634">
    <property type="term" value="C:nucleus"/>
    <property type="evidence" value="ECO:0007669"/>
    <property type="project" value="UniProtKB-SubCell"/>
</dbReference>
<comment type="subcellular location">
    <subcellularLocation>
        <location evidence="2">Nucleus</location>
    </subcellularLocation>
</comment>
<gene>
    <name evidence="4" type="ORF">HETSPECPRED_006930</name>
</gene>